<keyword evidence="3" id="KW-1185">Reference proteome</keyword>
<dbReference type="Proteomes" id="UP000011910">
    <property type="component" value="Unassembled WGS sequence"/>
</dbReference>
<dbReference type="AlphaFoldDB" id="M7N2M6"/>
<reference evidence="2 3" key="1">
    <citation type="journal article" date="2013" name="Genome Announc.">
        <title>Draft Genome Sequence of Cesiribacter andamanensis Strain AMV16T, Isolated from a Soil Sample from a Mud Volcano in the Andaman Islands, India.</title>
        <authorList>
            <person name="Shivaji S."/>
            <person name="Ara S."/>
            <person name="Begum Z."/>
            <person name="Srinivas T.N."/>
            <person name="Singh A."/>
            <person name="Kumar Pinnaka A."/>
        </authorList>
    </citation>
    <scope>NUCLEOTIDE SEQUENCE [LARGE SCALE GENOMIC DNA]</scope>
    <source>
        <strain evidence="2 3">AMV16</strain>
    </source>
</reference>
<evidence type="ECO:0000256" key="1">
    <source>
        <dbReference type="SAM" id="SignalP"/>
    </source>
</evidence>
<keyword evidence="1" id="KW-0732">Signal</keyword>
<comment type="caution">
    <text evidence="2">The sequence shown here is derived from an EMBL/GenBank/DDBJ whole genome shotgun (WGS) entry which is preliminary data.</text>
</comment>
<evidence type="ECO:0000313" key="3">
    <source>
        <dbReference type="Proteomes" id="UP000011910"/>
    </source>
</evidence>
<dbReference type="STRING" id="1279009.ADICEAN_03402"/>
<feature type="signal peptide" evidence="1">
    <location>
        <begin position="1"/>
        <end position="19"/>
    </location>
</feature>
<protein>
    <submittedName>
        <fullName evidence="2">Uncharacterized protein</fullName>
    </submittedName>
</protein>
<feature type="chain" id="PRO_5004081565" evidence="1">
    <location>
        <begin position="20"/>
        <end position="252"/>
    </location>
</feature>
<dbReference type="RefSeq" id="WP_009196785.1">
    <property type="nucleotide sequence ID" value="NZ_AODQ01000113.1"/>
</dbReference>
<name>M7N2M6_9BACT</name>
<dbReference type="PATRIC" id="fig|1279009.4.peg.3444"/>
<proteinExistence type="predicted"/>
<evidence type="ECO:0000313" key="2">
    <source>
        <dbReference type="EMBL" id="EMR01471.1"/>
    </source>
</evidence>
<dbReference type="eggNOG" id="ENOG502Z7KM">
    <property type="taxonomic scope" value="Bacteria"/>
</dbReference>
<accession>M7N2M6</accession>
<gene>
    <name evidence="2" type="ORF">ADICEAN_03402</name>
</gene>
<sequence>MRPVILLLFLSCLSPLLPAQEVETRLVVRARSKDAKFIGSSVGGAWVLVRDAHSGKLLAEGPITGSTGNTARIMEQPRERYSQLADAETAGFRTSLRLQKPLFVTVELLAPYNQPGARVQAQTQLWLLPGRHIEGDGLVLEVPGFIVNVLAPQTHETIALGKPLPLTANVVMMCGCPISPGGLWDARGYQVEALVYQADKLLQRIPLQATQKTSTFAGDFTPQAAGLYEVIITAYDAKTGNTGVDKVNFIIQ</sequence>
<organism evidence="2 3">
    <name type="scientific">Cesiribacter andamanensis AMV16</name>
    <dbReference type="NCBI Taxonomy" id="1279009"/>
    <lineage>
        <taxon>Bacteria</taxon>
        <taxon>Pseudomonadati</taxon>
        <taxon>Bacteroidota</taxon>
        <taxon>Cytophagia</taxon>
        <taxon>Cytophagales</taxon>
        <taxon>Cesiribacteraceae</taxon>
        <taxon>Cesiribacter</taxon>
    </lineage>
</organism>
<dbReference type="EMBL" id="AODQ01000113">
    <property type="protein sequence ID" value="EMR01471.1"/>
    <property type="molecule type" value="Genomic_DNA"/>
</dbReference>